<evidence type="ECO:0000256" key="1">
    <source>
        <dbReference type="ARBA" id="ARBA00023002"/>
    </source>
</evidence>
<dbReference type="CDD" id="cd05301">
    <property type="entry name" value="GDH"/>
    <property type="match status" value="1"/>
</dbReference>
<feature type="domain" description="D-isomer specific 2-hydroxyacid dehydrogenase NAD-binding" evidence="5">
    <location>
        <begin position="135"/>
        <end position="312"/>
    </location>
</feature>
<dbReference type="Gene3D" id="3.40.50.720">
    <property type="entry name" value="NAD(P)-binding Rossmann-like Domain"/>
    <property type="match status" value="2"/>
</dbReference>
<dbReference type="PROSITE" id="PS00671">
    <property type="entry name" value="D_2_HYDROXYACID_DH_3"/>
    <property type="match status" value="1"/>
</dbReference>
<dbReference type="Pfam" id="PF02826">
    <property type="entry name" value="2-Hacid_dh_C"/>
    <property type="match status" value="1"/>
</dbReference>
<dbReference type="GO" id="GO:0030267">
    <property type="term" value="F:glyoxylate reductase (NADPH) activity"/>
    <property type="evidence" value="ECO:0007669"/>
    <property type="project" value="TreeGrafter"/>
</dbReference>
<feature type="domain" description="D-isomer specific 2-hydroxyacid dehydrogenase catalytic" evidence="4">
    <location>
        <begin position="32"/>
        <end position="340"/>
    </location>
</feature>
<evidence type="ECO:0000313" key="7">
    <source>
        <dbReference type="Proteomes" id="UP001153620"/>
    </source>
</evidence>
<dbReference type="InterPro" id="IPR006140">
    <property type="entry name" value="D-isomer_DH_NAD-bd"/>
</dbReference>
<dbReference type="PANTHER" id="PTHR10996:SF119">
    <property type="entry name" value="FI03731P-RELATED"/>
    <property type="match status" value="1"/>
</dbReference>
<proteinExistence type="inferred from homology"/>
<dbReference type="OrthoDB" id="298012at2759"/>
<dbReference type="Proteomes" id="UP001153620">
    <property type="component" value="Chromosome 1"/>
</dbReference>
<evidence type="ECO:0000259" key="4">
    <source>
        <dbReference type="Pfam" id="PF00389"/>
    </source>
</evidence>
<dbReference type="GO" id="GO:0005829">
    <property type="term" value="C:cytosol"/>
    <property type="evidence" value="ECO:0007669"/>
    <property type="project" value="TreeGrafter"/>
</dbReference>
<keyword evidence="7" id="KW-1185">Reference proteome</keyword>
<evidence type="ECO:0000313" key="6">
    <source>
        <dbReference type="EMBL" id="CAG9798524.1"/>
    </source>
</evidence>
<reference evidence="6" key="1">
    <citation type="submission" date="2022-01" db="EMBL/GenBank/DDBJ databases">
        <authorList>
            <person name="King R."/>
        </authorList>
    </citation>
    <scope>NUCLEOTIDE SEQUENCE</scope>
</reference>
<dbReference type="PANTHER" id="PTHR10996">
    <property type="entry name" value="2-HYDROXYACID DEHYDROGENASE-RELATED"/>
    <property type="match status" value="1"/>
</dbReference>
<dbReference type="InterPro" id="IPR029753">
    <property type="entry name" value="D-isomer_DH_CS"/>
</dbReference>
<name>A0A9N9RJW9_9DIPT</name>
<accession>A0A9N9RJW9</accession>
<reference evidence="6" key="2">
    <citation type="submission" date="2022-10" db="EMBL/GenBank/DDBJ databases">
        <authorList>
            <consortium name="ENA_rothamsted_submissions"/>
            <consortium name="culmorum"/>
            <person name="King R."/>
        </authorList>
    </citation>
    <scope>NUCLEOTIDE SEQUENCE</scope>
</reference>
<evidence type="ECO:0000259" key="5">
    <source>
        <dbReference type="Pfam" id="PF02826"/>
    </source>
</evidence>
<dbReference type="GO" id="GO:0008465">
    <property type="term" value="F:hydroxypyruvate reductase (NADH) activity"/>
    <property type="evidence" value="ECO:0007669"/>
    <property type="project" value="TreeGrafter"/>
</dbReference>
<dbReference type="EMBL" id="OU895877">
    <property type="protein sequence ID" value="CAG9798524.1"/>
    <property type="molecule type" value="Genomic_DNA"/>
</dbReference>
<dbReference type="PROSITE" id="PS00670">
    <property type="entry name" value="D_2_HYDROXYACID_DH_2"/>
    <property type="match status" value="1"/>
</dbReference>
<dbReference type="SUPFAM" id="SSF51735">
    <property type="entry name" value="NAD(P)-binding Rossmann-fold domains"/>
    <property type="match status" value="1"/>
</dbReference>
<dbReference type="InterPro" id="IPR050223">
    <property type="entry name" value="D-isomer_2-hydroxyacid_DH"/>
</dbReference>
<dbReference type="FunFam" id="3.40.50.720:FF:000026">
    <property type="entry name" value="Glyoxylate/hydroxypyruvate reductase B"/>
    <property type="match status" value="1"/>
</dbReference>
<protein>
    <recommendedName>
        <fullName evidence="2">Glyoxylate reductase/hydroxypyruvate reductase</fullName>
    </recommendedName>
</protein>
<dbReference type="Pfam" id="PF00389">
    <property type="entry name" value="2-Hacid_dh"/>
    <property type="match status" value="1"/>
</dbReference>
<keyword evidence="1 3" id="KW-0560">Oxidoreductase</keyword>
<dbReference type="InterPro" id="IPR036291">
    <property type="entry name" value="NAD(P)-bd_dom_sf"/>
</dbReference>
<dbReference type="InterPro" id="IPR006139">
    <property type="entry name" value="D-isomer_2_OHA_DH_cat_dom"/>
</dbReference>
<dbReference type="AlphaFoldDB" id="A0A9N9RJW9"/>
<organism evidence="6 7">
    <name type="scientific">Chironomus riparius</name>
    <dbReference type="NCBI Taxonomy" id="315576"/>
    <lineage>
        <taxon>Eukaryota</taxon>
        <taxon>Metazoa</taxon>
        <taxon>Ecdysozoa</taxon>
        <taxon>Arthropoda</taxon>
        <taxon>Hexapoda</taxon>
        <taxon>Insecta</taxon>
        <taxon>Pterygota</taxon>
        <taxon>Neoptera</taxon>
        <taxon>Endopterygota</taxon>
        <taxon>Diptera</taxon>
        <taxon>Nematocera</taxon>
        <taxon>Chironomoidea</taxon>
        <taxon>Chironomidae</taxon>
        <taxon>Chironominae</taxon>
        <taxon>Chironomus</taxon>
    </lineage>
</organism>
<evidence type="ECO:0000256" key="3">
    <source>
        <dbReference type="RuleBase" id="RU003719"/>
    </source>
</evidence>
<comment type="similarity">
    <text evidence="3">Belongs to the D-isomer specific 2-hydroxyacid dehydrogenase family.</text>
</comment>
<dbReference type="GO" id="GO:0051287">
    <property type="term" value="F:NAD binding"/>
    <property type="evidence" value="ECO:0007669"/>
    <property type="project" value="InterPro"/>
</dbReference>
<evidence type="ECO:0000256" key="2">
    <source>
        <dbReference type="ARBA" id="ARBA00073306"/>
    </source>
</evidence>
<gene>
    <name evidence="6" type="ORF">CHIRRI_LOCUS1506</name>
</gene>
<dbReference type="SUPFAM" id="SSF52283">
    <property type="entry name" value="Formate/glycerate dehydrogenase catalytic domain-like"/>
    <property type="match status" value="1"/>
</dbReference>
<sequence length="344" mass="38504">MLFHKLQFKRFYKTMVLIKDIKFKDPNWRPKVLVTHNDVPETGLKLLREKCEVTVVETGERSELLQKVKGMDGIFWGSHQKLDAEALDMAGPQLKSISTMSVGIDYVDLEEVKRRKIPLGYTPNVLNDAVADIGVGLAIAASRRFHEGRQKIESSEWERRQQWLLGQEIRDSTVGIVGFGAIGETIAKRLTGFNVGQFLYCGHRPKPAAEKYNAKFVPFMDLVAQSDFIFIICPLTNETRKMFNAEVFSKMKTTSVLINVARGDIVDQEALYDALKNNKIFSAGLDVMSPEPLPADHPLLTLPNCFIIPHLGSATIRTRNDMSSLAAMNVLCGLADEPMNAAAY</sequence>